<evidence type="ECO:0000313" key="1">
    <source>
        <dbReference type="EMBL" id="KAI3666801.1"/>
    </source>
</evidence>
<reference evidence="1 2" key="2">
    <citation type="journal article" date="2022" name="Mol. Ecol. Resour.">
        <title>The genomes of chicory, endive, great burdock and yacon provide insights into Asteraceae paleo-polyploidization history and plant inulin production.</title>
        <authorList>
            <person name="Fan W."/>
            <person name="Wang S."/>
            <person name="Wang H."/>
            <person name="Wang A."/>
            <person name="Jiang F."/>
            <person name="Liu H."/>
            <person name="Zhao H."/>
            <person name="Xu D."/>
            <person name="Zhang Y."/>
        </authorList>
    </citation>
    <scope>NUCLEOTIDE SEQUENCE [LARGE SCALE GENOMIC DNA]</scope>
    <source>
        <strain evidence="2">cv. Niubang</strain>
    </source>
</reference>
<name>A0ACB8XHS4_ARCLA</name>
<reference evidence="2" key="1">
    <citation type="journal article" date="2022" name="Mol. Ecol. Resour.">
        <title>The genomes of chicory, endive, great burdock and yacon provide insights into Asteraceae palaeo-polyploidization history and plant inulin production.</title>
        <authorList>
            <person name="Fan W."/>
            <person name="Wang S."/>
            <person name="Wang H."/>
            <person name="Wang A."/>
            <person name="Jiang F."/>
            <person name="Liu H."/>
            <person name="Zhao H."/>
            <person name="Xu D."/>
            <person name="Zhang Y."/>
        </authorList>
    </citation>
    <scope>NUCLEOTIDE SEQUENCE [LARGE SCALE GENOMIC DNA]</scope>
    <source>
        <strain evidence="2">cv. Niubang</strain>
    </source>
</reference>
<sequence>MEKPSRPRTSTSRTELSSVTSVTMSFIGSFETYSLVVREARASMGSLDDVMSEIECGTGKAVSTRERPLVVGVQVASAEGSRKTGTQDAKRVQVIGAQVKLETQAAKKLVEEKSPVCFQNKTT</sequence>
<dbReference type="EMBL" id="CM042063">
    <property type="protein sequence ID" value="KAI3666801.1"/>
    <property type="molecule type" value="Genomic_DNA"/>
</dbReference>
<accession>A0ACB8XHS4</accession>
<evidence type="ECO:0000313" key="2">
    <source>
        <dbReference type="Proteomes" id="UP001055879"/>
    </source>
</evidence>
<comment type="caution">
    <text evidence="1">The sequence shown here is derived from an EMBL/GenBank/DDBJ whole genome shotgun (WGS) entry which is preliminary data.</text>
</comment>
<proteinExistence type="predicted"/>
<dbReference type="Proteomes" id="UP001055879">
    <property type="component" value="Linkage Group LG17"/>
</dbReference>
<protein>
    <submittedName>
        <fullName evidence="1">Uncharacterized protein</fullName>
    </submittedName>
</protein>
<gene>
    <name evidence="1" type="ORF">L6452_41838</name>
</gene>
<keyword evidence="2" id="KW-1185">Reference proteome</keyword>
<organism evidence="1 2">
    <name type="scientific">Arctium lappa</name>
    <name type="common">Greater burdock</name>
    <name type="synonym">Lappa major</name>
    <dbReference type="NCBI Taxonomy" id="4217"/>
    <lineage>
        <taxon>Eukaryota</taxon>
        <taxon>Viridiplantae</taxon>
        <taxon>Streptophyta</taxon>
        <taxon>Embryophyta</taxon>
        <taxon>Tracheophyta</taxon>
        <taxon>Spermatophyta</taxon>
        <taxon>Magnoliopsida</taxon>
        <taxon>eudicotyledons</taxon>
        <taxon>Gunneridae</taxon>
        <taxon>Pentapetalae</taxon>
        <taxon>asterids</taxon>
        <taxon>campanulids</taxon>
        <taxon>Asterales</taxon>
        <taxon>Asteraceae</taxon>
        <taxon>Carduoideae</taxon>
        <taxon>Cardueae</taxon>
        <taxon>Arctiinae</taxon>
        <taxon>Arctium</taxon>
    </lineage>
</organism>